<sequence>MTSPAEISVVRGNPTDEELAAAIAVVQAAVATAELEAAKHAATAGNVSAWHLNASMLRGQVTPGAGQWRASLRRGL</sequence>
<dbReference type="EMBL" id="CAEZSH010000131">
    <property type="protein sequence ID" value="CAB4544908.1"/>
    <property type="molecule type" value="Genomic_DNA"/>
</dbReference>
<proteinExistence type="predicted"/>
<name>A0A6J6C3Q9_9ZZZZ</name>
<gene>
    <name evidence="1" type="ORF">UFOPK1410_00902</name>
</gene>
<accession>A0A6J6C3Q9</accession>
<dbReference type="Pfam" id="PF13822">
    <property type="entry name" value="ACC_epsilon"/>
    <property type="match status" value="1"/>
</dbReference>
<dbReference type="AlphaFoldDB" id="A0A6J6C3Q9"/>
<evidence type="ECO:0000313" key="1">
    <source>
        <dbReference type="EMBL" id="CAB4544908.1"/>
    </source>
</evidence>
<protein>
    <submittedName>
        <fullName evidence="1">Unannotated protein</fullName>
    </submittedName>
</protein>
<dbReference type="InterPro" id="IPR032716">
    <property type="entry name" value="ACC_epsilon"/>
</dbReference>
<reference evidence="1" key="1">
    <citation type="submission" date="2020-05" db="EMBL/GenBank/DDBJ databases">
        <authorList>
            <person name="Chiriac C."/>
            <person name="Salcher M."/>
            <person name="Ghai R."/>
            <person name="Kavagutti S V."/>
        </authorList>
    </citation>
    <scope>NUCLEOTIDE SEQUENCE</scope>
</reference>
<dbReference type="GO" id="GO:0003989">
    <property type="term" value="F:acetyl-CoA carboxylase activity"/>
    <property type="evidence" value="ECO:0007669"/>
    <property type="project" value="InterPro"/>
</dbReference>
<organism evidence="1">
    <name type="scientific">freshwater metagenome</name>
    <dbReference type="NCBI Taxonomy" id="449393"/>
    <lineage>
        <taxon>unclassified sequences</taxon>
        <taxon>metagenomes</taxon>
        <taxon>ecological metagenomes</taxon>
    </lineage>
</organism>
<dbReference type="GO" id="GO:0004658">
    <property type="term" value="F:propionyl-CoA carboxylase activity"/>
    <property type="evidence" value="ECO:0007669"/>
    <property type="project" value="InterPro"/>
</dbReference>